<protein>
    <submittedName>
        <fullName evidence="2">Vitellogenin-like protein</fullName>
    </submittedName>
</protein>
<dbReference type="OrthoDB" id="688025at2759"/>
<dbReference type="PANTHER" id="PTHR35486">
    <property type="entry name" value="EXPRESSED PROTEIN"/>
    <property type="match status" value="1"/>
</dbReference>
<reference evidence="2 3" key="1">
    <citation type="journal article" date="2019" name="Nat. Plants">
        <title>Stout camphor tree genome fills gaps in understanding of flowering plant genome evolution.</title>
        <authorList>
            <person name="Chaw S.M."/>
            <person name="Liu Y.C."/>
            <person name="Wu Y.W."/>
            <person name="Wang H.Y."/>
            <person name="Lin C.I."/>
            <person name="Wu C.S."/>
            <person name="Ke H.M."/>
            <person name="Chang L.Y."/>
            <person name="Hsu C.Y."/>
            <person name="Yang H.T."/>
            <person name="Sudianto E."/>
            <person name="Hsu M.H."/>
            <person name="Wu K.P."/>
            <person name="Wang L.N."/>
            <person name="Leebens-Mack J.H."/>
            <person name="Tsai I.J."/>
        </authorList>
    </citation>
    <scope>NUCLEOTIDE SEQUENCE [LARGE SCALE GENOMIC DNA]</scope>
    <source>
        <strain evidence="3">cv. Chaw 1501</strain>
        <tissue evidence="2">Young leaves</tissue>
    </source>
</reference>
<name>A0A443P9C7_9MAGN</name>
<feature type="compositionally biased region" description="Basic and acidic residues" evidence="1">
    <location>
        <begin position="140"/>
        <end position="159"/>
    </location>
</feature>
<comment type="caution">
    <text evidence="2">The sequence shown here is derived from an EMBL/GenBank/DDBJ whole genome shotgun (WGS) entry which is preliminary data.</text>
</comment>
<dbReference type="EMBL" id="QPKB01000006">
    <property type="protein sequence ID" value="RWR87350.1"/>
    <property type="molecule type" value="Genomic_DNA"/>
</dbReference>
<dbReference type="PANTHER" id="PTHR35486:SF1">
    <property type="entry name" value="OS02G0689500 PROTEIN"/>
    <property type="match status" value="1"/>
</dbReference>
<dbReference type="AlphaFoldDB" id="A0A443P9C7"/>
<dbReference type="Proteomes" id="UP000283530">
    <property type="component" value="Unassembled WGS sequence"/>
</dbReference>
<proteinExistence type="predicted"/>
<feature type="region of interest" description="Disordered" evidence="1">
    <location>
        <begin position="139"/>
        <end position="202"/>
    </location>
</feature>
<organism evidence="2 3">
    <name type="scientific">Cinnamomum micranthum f. kanehirae</name>
    <dbReference type="NCBI Taxonomy" id="337451"/>
    <lineage>
        <taxon>Eukaryota</taxon>
        <taxon>Viridiplantae</taxon>
        <taxon>Streptophyta</taxon>
        <taxon>Embryophyta</taxon>
        <taxon>Tracheophyta</taxon>
        <taxon>Spermatophyta</taxon>
        <taxon>Magnoliopsida</taxon>
        <taxon>Magnoliidae</taxon>
        <taxon>Laurales</taxon>
        <taxon>Lauraceae</taxon>
        <taxon>Cinnamomum</taxon>
    </lineage>
</organism>
<sequence>MRCARHPRPPGSVGVCPSCLRERLLYVIEAQAGEDRRKSDVLPPPLIFPRSVSPYTCRRSDASHQYSHFYSTPQIGPTFKKEELPRKEKKSRFSLISFLFGSSRSEEIDRDPRVSAAPIAGPSWFSAFRKKKSRLFSLDDEIHGGRRSHPARDRGMSPEKEEEEEQEREDGYATGQWYSCESSPGWRKSVSDAAGPAPTRRCSQHARNVSGFAFCLSPLVRASPNRRNRVESGFSAELRRANRQHLSTAASLCVNRSRKLADFGRWGWGSKGRNYLNGFDVTGLTADVACQYHLPVCLPSESGSSLAF</sequence>
<evidence type="ECO:0000313" key="2">
    <source>
        <dbReference type="EMBL" id="RWR87350.1"/>
    </source>
</evidence>
<keyword evidence="3" id="KW-1185">Reference proteome</keyword>
<evidence type="ECO:0000313" key="3">
    <source>
        <dbReference type="Proteomes" id="UP000283530"/>
    </source>
</evidence>
<gene>
    <name evidence="2" type="ORF">CKAN_01628700</name>
</gene>
<evidence type="ECO:0000256" key="1">
    <source>
        <dbReference type="SAM" id="MobiDB-lite"/>
    </source>
</evidence>
<accession>A0A443P9C7</accession>